<accession>A0A5B7F6A2</accession>
<organism evidence="2 3">
    <name type="scientific">Portunus trituberculatus</name>
    <name type="common">Swimming crab</name>
    <name type="synonym">Neptunus trituberculatus</name>
    <dbReference type="NCBI Taxonomy" id="210409"/>
    <lineage>
        <taxon>Eukaryota</taxon>
        <taxon>Metazoa</taxon>
        <taxon>Ecdysozoa</taxon>
        <taxon>Arthropoda</taxon>
        <taxon>Crustacea</taxon>
        <taxon>Multicrustacea</taxon>
        <taxon>Malacostraca</taxon>
        <taxon>Eumalacostraca</taxon>
        <taxon>Eucarida</taxon>
        <taxon>Decapoda</taxon>
        <taxon>Pleocyemata</taxon>
        <taxon>Brachyura</taxon>
        <taxon>Eubrachyura</taxon>
        <taxon>Portunoidea</taxon>
        <taxon>Portunidae</taxon>
        <taxon>Portuninae</taxon>
        <taxon>Portunus</taxon>
    </lineage>
</organism>
<dbReference type="EMBL" id="VSRR010004590">
    <property type="protein sequence ID" value="MPC40124.1"/>
    <property type="molecule type" value="Genomic_DNA"/>
</dbReference>
<reference evidence="2 3" key="1">
    <citation type="submission" date="2019-05" db="EMBL/GenBank/DDBJ databases">
        <title>Another draft genome of Portunus trituberculatus and its Hox gene families provides insights of decapod evolution.</title>
        <authorList>
            <person name="Jeong J.-H."/>
            <person name="Song I."/>
            <person name="Kim S."/>
            <person name="Choi T."/>
            <person name="Kim D."/>
            <person name="Ryu S."/>
            <person name="Kim W."/>
        </authorList>
    </citation>
    <scope>NUCLEOTIDE SEQUENCE [LARGE SCALE GENOMIC DNA]</scope>
    <source>
        <tissue evidence="2">Muscle</tissue>
    </source>
</reference>
<evidence type="ECO:0000313" key="2">
    <source>
        <dbReference type="EMBL" id="MPC40124.1"/>
    </source>
</evidence>
<evidence type="ECO:0000313" key="3">
    <source>
        <dbReference type="Proteomes" id="UP000324222"/>
    </source>
</evidence>
<sequence>MEKAVPNLSHSSGHSGQQEGTKAKSATHHHSPPPEHCTAINIPGTKHFQHNSLSLSPLQNDTSFVKYTRPSFFRTRLCRNQSR</sequence>
<evidence type="ECO:0000256" key="1">
    <source>
        <dbReference type="SAM" id="MobiDB-lite"/>
    </source>
</evidence>
<name>A0A5B7F6A2_PORTR</name>
<comment type="caution">
    <text evidence="2">The sequence shown here is derived from an EMBL/GenBank/DDBJ whole genome shotgun (WGS) entry which is preliminary data.</text>
</comment>
<keyword evidence="3" id="KW-1185">Reference proteome</keyword>
<gene>
    <name evidence="2" type="ORF">E2C01_033679</name>
</gene>
<protein>
    <submittedName>
        <fullName evidence="2">Uncharacterized protein</fullName>
    </submittedName>
</protein>
<dbReference type="Proteomes" id="UP000324222">
    <property type="component" value="Unassembled WGS sequence"/>
</dbReference>
<proteinExistence type="predicted"/>
<dbReference type="AlphaFoldDB" id="A0A5B7F6A2"/>
<feature type="region of interest" description="Disordered" evidence="1">
    <location>
        <begin position="1"/>
        <end position="42"/>
    </location>
</feature>
<feature type="compositionally biased region" description="Low complexity" evidence="1">
    <location>
        <begin position="9"/>
        <end position="18"/>
    </location>
</feature>